<reference evidence="10 11" key="1">
    <citation type="submission" date="2018-09" db="EMBL/GenBank/DDBJ databases">
        <title>Streptomyces sp. nov. DS1-2, an endophytic actinomycete isolated from roots of Dendrobium scabrilingue.</title>
        <authorList>
            <person name="Kuncharoen N."/>
            <person name="Kudo T."/>
            <person name="Ohkuma M."/>
            <person name="Yuki M."/>
            <person name="Tanasupawat S."/>
        </authorList>
    </citation>
    <scope>NUCLEOTIDE SEQUENCE [LARGE SCALE GENOMIC DNA]</scope>
    <source>
        <strain evidence="8 11">AZ1-7</strain>
        <strain evidence="9 10">DS1-2</strain>
    </source>
</reference>
<feature type="domain" description="DUF6531" evidence="5">
    <location>
        <begin position="360"/>
        <end position="431"/>
    </location>
</feature>
<keyword evidence="2" id="KW-0175">Coiled coil</keyword>
<dbReference type="InterPro" id="IPR056823">
    <property type="entry name" value="TEN-like_YD-shell"/>
</dbReference>
<keyword evidence="4" id="KW-0472">Membrane</keyword>
<keyword evidence="4" id="KW-1133">Transmembrane helix</keyword>
<dbReference type="Proteomes" id="UP000268652">
    <property type="component" value="Unassembled WGS sequence"/>
</dbReference>
<dbReference type="EMBL" id="RBDX01000001">
    <property type="protein sequence ID" value="RKN12515.1"/>
    <property type="molecule type" value="Genomic_DNA"/>
</dbReference>
<dbReference type="Pfam" id="PF05593">
    <property type="entry name" value="RHS_repeat"/>
    <property type="match status" value="6"/>
</dbReference>
<dbReference type="PANTHER" id="PTHR32305:SF15">
    <property type="entry name" value="PROTEIN RHSA-RELATED"/>
    <property type="match status" value="1"/>
</dbReference>
<dbReference type="Pfam" id="PF25023">
    <property type="entry name" value="TEN_YD-shell"/>
    <property type="match status" value="2"/>
</dbReference>
<feature type="transmembrane region" description="Helical" evidence="4">
    <location>
        <begin position="244"/>
        <end position="272"/>
    </location>
</feature>
<evidence type="ECO:0000259" key="5">
    <source>
        <dbReference type="Pfam" id="PF20148"/>
    </source>
</evidence>
<dbReference type="InterPro" id="IPR045351">
    <property type="entry name" value="DUF6531"/>
</dbReference>
<keyword evidence="10" id="KW-1185">Reference proteome</keyword>
<dbReference type="NCBIfam" id="TIGR03696">
    <property type="entry name" value="Rhs_assc_core"/>
    <property type="match status" value="1"/>
</dbReference>
<evidence type="ECO:0000313" key="11">
    <source>
        <dbReference type="Proteomes" id="UP000275024"/>
    </source>
</evidence>
<feature type="domain" description="Putative T7SS secretion signal" evidence="6">
    <location>
        <begin position="19"/>
        <end position="215"/>
    </location>
</feature>
<organism evidence="8 11">
    <name type="scientific">Streptomyces radicis</name>
    <dbReference type="NCBI Taxonomy" id="1750517"/>
    <lineage>
        <taxon>Bacteria</taxon>
        <taxon>Bacillati</taxon>
        <taxon>Actinomycetota</taxon>
        <taxon>Actinomycetes</taxon>
        <taxon>Kitasatosporales</taxon>
        <taxon>Streptomycetaceae</taxon>
        <taxon>Streptomyces</taxon>
    </lineage>
</organism>
<gene>
    <name evidence="9" type="ORF">D7318_02210</name>
    <name evidence="8" type="ORF">D7319_00685</name>
</gene>
<feature type="domain" description="Teneurin-like YD-shell" evidence="7">
    <location>
        <begin position="1275"/>
        <end position="1353"/>
    </location>
</feature>
<evidence type="ECO:0000256" key="2">
    <source>
        <dbReference type="SAM" id="Coils"/>
    </source>
</evidence>
<dbReference type="SUPFAM" id="SSF69304">
    <property type="entry name" value="Tricorn protease N-terminal domain"/>
    <property type="match status" value="1"/>
</dbReference>
<sequence length="1504" mass="163731">MARASDWSPVDMDSDPTPGDPEEVRTLAEDLQEFADDVGEALAQIRGMASDRAVQDWSGLSADAFRGEFDGVPENLTKLQTSYDMAADALARYWPELQRAQAQADRALDRAIAAQADLRAAQTELGGAEDWVGRAGEEAERLQEEGEDPEPPSESEIRSAMRDHDAAEAAASAAQGRVDAAQADLSAARELAQQAKEMREEAARICARDIEAASDAGIQNRSWWEDAIDWVVDNWDTIVDIAKLVVAVLGVVVMIIGGPLAWVVLAAALIVLADTLIKYARGEASLFDVAMAALDCIPGMKGLTTLGGLASGAALLARGGLRGMALGMRGVARNGRRMVTEGARGAYDRTRSIVRNIATDPVDLASGAMYLPQTDIRLPGSLPLAFRRRAESGYHAGHWFGPSWASTVDQRLELDSEGVVFLTEDGLLLTYPMPQDPDIPVLPDTGPRLPLTRGHDGGLAVFDPLTGHRRLFTAPDAAGTALLRRIVDRNGASLTFDHDVSGAPTGIRHSAGYHLRLTTEGGRVTGLYLADPDDDSLVPIRAYHYDDGNLTAVTCSTGQSLRFSYDDRLRITGWTDSNNRSYGYRYDHLDRCVAEGGEEGHLTLTFSYDGTDPAWPGHRVTTSTTAEGAVRRFVVDDRCRVVAEVDPCGAVATTEYDDRNDVTARTDPLGNVTRYAYTPMGLPLSEARPDGSTVIHTHDPAERTTTVIRPNGGRWLRTFDARGNCVAVTDPADATTRYTYDEAGHLSSVTDPLGATTTTHCNAAGLPVEITDPLGNRSTQRYDAFGRSVEITDPLGQVTRTRWTVDGLLARLTRPDGAEQTWEYDGEGNCVRYTDAAGGVTAFTYTHFDMPASRTGPDGTRHTFSYDSALRLVSVADSEAGTWRYAYDPAGRLIAEEDWDGRRVSYRRDAMGRITERVNALGQTTAYAYDAAGRTASKTAGGITTRYTYDAEGLLLRAEAPGCHVTFARDALGRVTAETVNGRTLAFTLDAAGQRTSRTTPEGVRTAYSYDPAGLPTEVTTAGRTLAFRHDPLGRQTTRTIGDTLTLAQRWNAGNALAEQTLIAAARTVQHRAYTYRPDGALTAAADLLRGETRYTLDAAARVTAVEAQGWSEAYAYDAVGDQRHASWPSRQAGAAALGERERSGTTLTRAGATHYRYDAAGRVVERRSPKGTWHYAWDAEDRLTSVGTPDGSRWHYRYDPFGRRVAKEHRTADGTSVIEETTFTWDGDTLVEQVGSVPGSPGPIALTWEYDGFRPLTQTERRTDPATRAEIDSRFFVIVTDLMGSPAELVDESGTVAWQSRTTLWGITAWPVGSTAHTPLRFPGQYDDPESGLHYNRHRYYDPAIARYLSPDPLGLEPSPHPFGYPPNPLLFIDPLGLSAYGGFRGRMRAWFGGEQARIRDADQRMRAERTPMRLGDLEGIELPDAGDPLKSGVLRSMDDARLLEAINDPDEVGSVVTIHNDAVMQGNHRISEALDRMNDPGNPNFTPDTEILVLGRRGEETS</sequence>
<dbReference type="InterPro" id="IPR050708">
    <property type="entry name" value="T6SS_VgrG/RHS"/>
</dbReference>
<feature type="region of interest" description="Disordered" evidence="3">
    <location>
        <begin position="127"/>
        <end position="173"/>
    </location>
</feature>
<evidence type="ECO:0008006" key="12">
    <source>
        <dbReference type="Google" id="ProtNLM"/>
    </source>
</evidence>
<proteinExistence type="predicted"/>
<evidence type="ECO:0000259" key="7">
    <source>
        <dbReference type="Pfam" id="PF25023"/>
    </source>
</evidence>
<evidence type="ECO:0000313" key="8">
    <source>
        <dbReference type="EMBL" id="RKN12515.1"/>
    </source>
</evidence>
<accession>A0A3A9WHR9</accession>
<evidence type="ECO:0000313" key="9">
    <source>
        <dbReference type="EMBL" id="RKN27719.1"/>
    </source>
</evidence>
<feature type="coiled-coil region" evidence="2">
    <location>
        <begin position="97"/>
        <end position="124"/>
    </location>
</feature>
<dbReference type="InterPro" id="IPR022385">
    <property type="entry name" value="Rhs_assc_core"/>
</dbReference>
<keyword evidence="4" id="KW-0812">Transmembrane</keyword>
<dbReference type="Gene3D" id="1.20.120.330">
    <property type="entry name" value="Nucleotidyltransferases domain 2"/>
    <property type="match status" value="1"/>
</dbReference>
<dbReference type="RefSeq" id="WP_120695078.1">
    <property type="nucleotide sequence ID" value="NZ_RBDX01000001.1"/>
</dbReference>
<dbReference type="SUPFAM" id="SSF158414">
    <property type="entry name" value="HP0062-like"/>
    <property type="match status" value="1"/>
</dbReference>
<dbReference type="Pfam" id="PF20148">
    <property type="entry name" value="DUF6531"/>
    <property type="match status" value="1"/>
</dbReference>
<dbReference type="PANTHER" id="PTHR32305">
    <property type="match status" value="1"/>
</dbReference>
<dbReference type="Gene3D" id="2.180.10.10">
    <property type="entry name" value="RHS repeat-associated core"/>
    <property type="match status" value="3"/>
</dbReference>
<evidence type="ECO:0000256" key="4">
    <source>
        <dbReference type="SAM" id="Phobius"/>
    </source>
</evidence>
<dbReference type="InterPro" id="IPR031325">
    <property type="entry name" value="RHS_repeat"/>
</dbReference>
<feature type="compositionally biased region" description="Basic and acidic residues" evidence="3">
    <location>
        <begin position="155"/>
        <end position="167"/>
    </location>
</feature>
<keyword evidence="1" id="KW-0677">Repeat</keyword>
<evidence type="ECO:0000256" key="3">
    <source>
        <dbReference type="SAM" id="MobiDB-lite"/>
    </source>
</evidence>
<feature type="compositionally biased region" description="Basic and acidic residues" evidence="3">
    <location>
        <begin position="131"/>
        <end position="144"/>
    </location>
</feature>
<evidence type="ECO:0000313" key="10">
    <source>
        <dbReference type="Proteomes" id="UP000268652"/>
    </source>
</evidence>
<dbReference type="InterPro" id="IPR049082">
    <property type="entry name" value="T7SS_signal"/>
</dbReference>
<dbReference type="Proteomes" id="UP000275024">
    <property type="component" value="Unassembled WGS sequence"/>
</dbReference>
<dbReference type="InterPro" id="IPR029013">
    <property type="entry name" value="HP0062-like_sf"/>
</dbReference>
<dbReference type="NCBIfam" id="TIGR01643">
    <property type="entry name" value="YD_repeat_2x"/>
    <property type="match status" value="12"/>
</dbReference>
<name>A0A3A9WHR9_9ACTN</name>
<protein>
    <recommendedName>
        <fullName evidence="12">Type IV secretion protein Rhs</fullName>
    </recommendedName>
</protein>
<dbReference type="InterPro" id="IPR006530">
    <property type="entry name" value="YD"/>
</dbReference>
<dbReference type="EMBL" id="RBDY01000001">
    <property type="protein sequence ID" value="RKN27719.1"/>
    <property type="molecule type" value="Genomic_DNA"/>
</dbReference>
<dbReference type="OrthoDB" id="4981820at2"/>
<evidence type="ECO:0000259" key="6">
    <source>
        <dbReference type="Pfam" id="PF21725"/>
    </source>
</evidence>
<feature type="region of interest" description="Disordered" evidence="3">
    <location>
        <begin position="1"/>
        <end position="23"/>
    </location>
</feature>
<dbReference type="Pfam" id="PF21725">
    <property type="entry name" value="T7SS_signal"/>
    <property type="match status" value="1"/>
</dbReference>
<evidence type="ECO:0000256" key="1">
    <source>
        <dbReference type="ARBA" id="ARBA00022737"/>
    </source>
</evidence>
<comment type="caution">
    <text evidence="8">The sequence shown here is derived from an EMBL/GenBank/DDBJ whole genome shotgun (WGS) entry which is preliminary data.</text>
</comment>
<feature type="coiled-coil region" evidence="2">
    <location>
        <begin position="178"/>
        <end position="208"/>
    </location>
</feature>
<feature type="domain" description="Teneurin-like YD-shell" evidence="7">
    <location>
        <begin position="862"/>
        <end position="980"/>
    </location>
</feature>